<dbReference type="Proteomes" id="UP000011116">
    <property type="component" value="Chromosome 6H"/>
</dbReference>
<protein>
    <submittedName>
        <fullName evidence="1">Uncharacterized protein</fullName>
    </submittedName>
</protein>
<dbReference type="Gramene" id="HORVU.MOREX.r3.6HG0577780.1">
    <property type="protein sequence ID" value="HORVU.MOREX.r3.6HG0577780.1.CDS1"/>
    <property type="gene ID" value="HORVU.MOREX.r3.6HG0577780"/>
</dbReference>
<evidence type="ECO:0000313" key="2">
    <source>
        <dbReference type="Proteomes" id="UP000011116"/>
    </source>
</evidence>
<reference evidence="1" key="3">
    <citation type="submission" date="2022-01" db="UniProtKB">
        <authorList>
            <consortium name="EnsemblPlants"/>
        </authorList>
    </citation>
    <scope>IDENTIFICATION</scope>
    <source>
        <strain evidence="1">subsp. vulgare</strain>
    </source>
</reference>
<sequence length="105" mass="11897">MCFETSVEHFHLSINIFCFSLSVVCHVVLKSHITPLLAFASGCIKVENIIISMQQKPITVHVKFPKHKNARKCTSLHPMSQKMLPRQAQMQVKGSIQTPYNSFSL</sequence>
<reference evidence="1" key="2">
    <citation type="submission" date="2020-10" db="EMBL/GenBank/DDBJ databases">
        <authorList>
            <person name="Scholz U."/>
            <person name="Mascher M."/>
            <person name="Fiebig A."/>
        </authorList>
    </citation>
    <scope>NUCLEOTIDE SEQUENCE [LARGE SCALE GENOMIC DNA]</scope>
    <source>
        <strain evidence="1">cv. Morex</strain>
    </source>
</reference>
<organism evidence="1 2">
    <name type="scientific">Hordeum vulgare subsp. vulgare</name>
    <name type="common">Domesticated barley</name>
    <dbReference type="NCBI Taxonomy" id="112509"/>
    <lineage>
        <taxon>Eukaryota</taxon>
        <taxon>Viridiplantae</taxon>
        <taxon>Streptophyta</taxon>
        <taxon>Embryophyta</taxon>
        <taxon>Tracheophyta</taxon>
        <taxon>Spermatophyta</taxon>
        <taxon>Magnoliopsida</taxon>
        <taxon>Liliopsida</taxon>
        <taxon>Poales</taxon>
        <taxon>Poaceae</taxon>
        <taxon>BOP clade</taxon>
        <taxon>Pooideae</taxon>
        <taxon>Triticodae</taxon>
        <taxon>Triticeae</taxon>
        <taxon>Hordeinae</taxon>
        <taxon>Hordeum</taxon>
    </lineage>
</organism>
<evidence type="ECO:0000313" key="1">
    <source>
        <dbReference type="EnsemblPlants" id="HORVU.MOREX.r3.6HG0577780.1.CDS1"/>
    </source>
</evidence>
<dbReference type="EnsemblPlants" id="HORVU.MOREX.r3.6HG0577780.1">
    <property type="protein sequence ID" value="HORVU.MOREX.r3.6HG0577780.1.CDS1"/>
    <property type="gene ID" value="HORVU.MOREX.r3.6HG0577780"/>
</dbReference>
<dbReference type="Gramene" id="HORVU.MOREX.r2.6HG0479080.1">
    <property type="protein sequence ID" value="HORVU.MOREX.r2.6HG0479080.1.CDS.1"/>
    <property type="gene ID" value="HORVU.MOREX.r2.6HG0479080"/>
</dbReference>
<proteinExistence type="predicted"/>
<dbReference type="AlphaFoldDB" id="A0A8I6YAI2"/>
<keyword evidence="2" id="KW-1185">Reference proteome</keyword>
<name>A0A8I6YAI2_HORVV</name>
<reference evidence="2" key="1">
    <citation type="journal article" date="2012" name="Nature">
        <title>A physical, genetic and functional sequence assembly of the barley genome.</title>
        <authorList>
            <consortium name="The International Barley Genome Sequencing Consortium"/>
            <person name="Mayer K.F."/>
            <person name="Waugh R."/>
            <person name="Brown J.W."/>
            <person name="Schulman A."/>
            <person name="Langridge P."/>
            <person name="Platzer M."/>
            <person name="Fincher G.B."/>
            <person name="Muehlbauer G.J."/>
            <person name="Sato K."/>
            <person name="Close T.J."/>
            <person name="Wise R.P."/>
            <person name="Stein N."/>
        </authorList>
    </citation>
    <scope>NUCLEOTIDE SEQUENCE [LARGE SCALE GENOMIC DNA]</scope>
    <source>
        <strain evidence="2">cv. Morex</strain>
    </source>
</reference>
<accession>A0A8I6YAI2</accession>